<evidence type="ECO:0000313" key="1">
    <source>
        <dbReference type="EnsemblMetazoa" id="OVOC6926.1"/>
    </source>
</evidence>
<evidence type="ECO:0000313" key="2">
    <source>
        <dbReference type="Proteomes" id="UP000024404"/>
    </source>
</evidence>
<name>A0A8R1TYG0_ONCVO</name>
<reference evidence="1" key="2">
    <citation type="submission" date="2022-06" db="UniProtKB">
        <authorList>
            <consortium name="EnsemblMetazoa"/>
        </authorList>
    </citation>
    <scope>IDENTIFICATION</scope>
</reference>
<dbReference type="EMBL" id="CMVM020000181">
    <property type="status" value="NOT_ANNOTATED_CDS"/>
    <property type="molecule type" value="Genomic_DNA"/>
</dbReference>
<protein>
    <submittedName>
        <fullName evidence="1">Uncharacterized protein</fullName>
    </submittedName>
</protein>
<dbReference type="AlphaFoldDB" id="A0A8R1TYG0"/>
<accession>A0A8R1TYG0</accession>
<organism evidence="1 2">
    <name type="scientific">Onchocerca volvulus</name>
    <dbReference type="NCBI Taxonomy" id="6282"/>
    <lineage>
        <taxon>Eukaryota</taxon>
        <taxon>Metazoa</taxon>
        <taxon>Ecdysozoa</taxon>
        <taxon>Nematoda</taxon>
        <taxon>Chromadorea</taxon>
        <taxon>Rhabditida</taxon>
        <taxon>Spirurina</taxon>
        <taxon>Spiruromorpha</taxon>
        <taxon>Filarioidea</taxon>
        <taxon>Onchocercidae</taxon>
        <taxon>Onchocerca</taxon>
    </lineage>
</organism>
<dbReference type="EnsemblMetazoa" id="OVOC6926.1">
    <property type="protein sequence ID" value="OVOC6926.1"/>
    <property type="gene ID" value="WBGene00243735"/>
</dbReference>
<dbReference type="Proteomes" id="UP000024404">
    <property type="component" value="Unassembled WGS sequence"/>
</dbReference>
<reference evidence="2" key="1">
    <citation type="submission" date="2013-10" db="EMBL/GenBank/DDBJ databases">
        <title>Genome sequencing of Onchocerca volvulus.</title>
        <authorList>
            <person name="Cotton J."/>
            <person name="Tsai J."/>
            <person name="Stanley E."/>
            <person name="Tracey A."/>
            <person name="Holroyd N."/>
            <person name="Lustigman S."/>
            <person name="Berriman M."/>
        </authorList>
    </citation>
    <scope>NUCLEOTIDE SEQUENCE</scope>
</reference>
<sequence length="71" mass="8214">MVVFNETEACLWSSKQTYLQTKINTSIFDLTPKNRIPRSDSKHLLIGISDASSRNDYTWIAKFDVADKTFR</sequence>
<keyword evidence="2" id="KW-1185">Reference proteome</keyword>
<proteinExistence type="predicted"/>